<dbReference type="SUPFAM" id="SSF52266">
    <property type="entry name" value="SGNH hydrolase"/>
    <property type="match status" value="1"/>
</dbReference>
<dbReference type="InterPro" id="IPR036514">
    <property type="entry name" value="SGNH_hydro_sf"/>
</dbReference>
<sequence>MYDRVYSLVTFLHHFSLILNKKLTFVADILITLIMKIIGKHFLRLALLLAVLPLKAQQPKQGMVIPLTADAASTLTVYLPDQPSGRAVVALPGGGYTHLAINKEGHDWAPFFNQRGIAFFVLKYRMPHGNPSLPVDDAEKAIRMVRDSALSWHINPYDVGIMGFSAGGHLASVVSTRAAFDARPNFSLLFYPVISLDRKAAYSRSAGAFFGDKVEDKAAIEAYSTDRQVRSHLTPEAAIFLANDDKVITPLANGVAYYSAMRRKRNNCALYVYPHGGHGFGYSSSFPYHQQLLNDLSTWLEKHKSVSPQAIRVACIGNSITDGAGIDMSETEGYPAVLHKLLGNGYNVRNFGVSARTLLSRGDYPYVKELAWRDAQAFNPNVVVLKLGTNDSKPENWQYGADFEHDLLAMVDTLQSLPTRPVIYLATPIPAFKPTWNINDSVIANAIIPIIRKVARKRRCKIIDLHTAFAPYGKLMQTDGIHPTAEGAAKMAEIIRESICQK</sequence>
<dbReference type="InterPro" id="IPR013830">
    <property type="entry name" value="SGNH_hydro"/>
</dbReference>
<evidence type="ECO:0000313" key="5">
    <source>
        <dbReference type="Proteomes" id="UP000003167"/>
    </source>
</evidence>
<feature type="domain" description="SGNH hydrolase-type esterase" evidence="3">
    <location>
        <begin position="315"/>
        <end position="489"/>
    </location>
</feature>
<dbReference type="InterPro" id="IPR029058">
    <property type="entry name" value="AB_hydrolase_fold"/>
</dbReference>
<dbReference type="PANTHER" id="PTHR48081:SF6">
    <property type="entry name" value="PEPTIDASE S9 PROLYL OLIGOPEPTIDASE CATALYTIC DOMAIN-CONTAINING PROTEIN"/>
    <property type="match status" value="1"/>
</dbReference>
<dbReference type="SUPFAM" id="SSF53474">
    <property type="entry name" value="alpha/beta-Hydrolases"/>
    <property type="match status" value="1"/>
</dbReference>
<protein>
    <recommendedName>
        <fullName evidence="6">SGNH hydrolase-type esterase domain-containing protein</fullName>
    </recommendedName>
</protein>
<evidence type="ECO:0000256" key="1">
    <source>
        <dbReference type="ARBA" id="ARBA00022801"/>
    </source>
</evidence>
<dbReference type="Pfam" id="PF07859">
    <property type="entry name" value="Abhydrolase_3"/>
    <property type="match status" value="1"/>
</dbReference>
<dbReference type="STRING" id="999422.HMPREF9944_02501"/>
<dbReference type="Proteomes" id="UP000003167">
    <property type="component" value="Unassembled WGS sequence"/>
</dbReference>
<dbReference type="PATRIC" id="fig|999422.3.peg.2618"/>
<dbReference type="PANTHER" id="PTHR48081">
    <property type="entry name" value="AB HYDROLASE SUPERFAMILY PROTEIN C4A8.06C"/>
    <property type="match status" value="1"/>
</dbReference>
<dbReference type="InterPro" id="IPR050300">
    <property type="entry name" value="GDXG_lipolytic_enzyme"/>
</dbReference>
<dbReference type="InterPro" id="IPR013094">
    <property type="entry name" value="AB_hydrolase_3"/>
</dbReference>
<dbReference type="InterPro" id="IPR050029">
    <property type="entry name" value="AxeA1"/>
</dbReference>
<proteinExistence type="predicted"/>
<evidence type="ECO:0000259" key="2">
    <source>
        <dbReference type="Pfam" id="PF07859"/>
    </source>
</evidence>
<evidence type="ECO:0008006" key="6">
    <source>
        <dbReference type="Google" id="ProtNLM"/>
    </source>
</evidence>
<name>H1HQQ7_9BACT</name>
<reference evidence="4 5" key="1">
    <citation type="submission" date="2011-12" db="EMBL/GenBank/DDBJ databases">
        <title>The Genome Sequence of Prevotella maculosa OT 289.</title>
        <authorList>
            <consortium name="The Broad Institute Genome Sequencing Platform"/>
            <person name="Earl A."/>
            <person name="Ward D."/>
            <person name="Feldgarden M."/>
            <person name="Gevers D."/>
            <person name="Izard J."/>
            <person name="Blanton J.M."/>
            <person name="Mathney J."/>
            <person name="Tanner A.C."/>
            <person name="Dewhirst F.E."/>
            <person name="Young S.K."/>
            <person name="Zeng Q."/>
            <person name="Gargeya S."/>
            <person name="Fitzgerald M."/>
            <person name="Haas B."/>
            <person name="Abouelleil A."/>
            <person name="Alvarado L."/>
            <person name="Arachchi H.M."/>
            <person name="Berlin A."/>
            <person name="Chapman S.B."/>
            <person name="Gearin G."/>
            <person name="Goldberg J."/>
            <person name="Griggs A."/>
            <person name="Gujja S."/>
            <person name="Hansen M."/>
            <person name="Heiman D."/>
            <person name="Howarth C."/>
            <person name="Larimer J."/>
            <person name="Lui A."/>
            <person name="MacDonald P.J.P."/>
            <person name="McCowen C."/>
            <person name="Montmayeur A."/>
            <person name="Murphy C."/>
            <person name="Neiman D."/>
            <person name="Pearson M."/>
            <person name="Priest M."/>
            <person name="Roberts A."/>
            <person name="Saif S."/>
            <person name="Shea T."/>
            <person name="Sisk P."/>
            <person name="Stolte C."/>
            <person name="Sykes S."/>
            <person name="Wortman J."/>
            <person name="Nusbaum C."/>
            <person name="Birren B."/>
        </authorList>
    </citation>
    <scope>NUCLEOTIDE SEQUENCE [LARGE SCALE GENOMIC DNA]</scope>
    <source>
        <strain evidence="4 5">OT 289</strain>
    </source>
</reference>
<dbReference type="GO" id="GO:0046555">
    <property type="term" value="F:acetylxylan esterase activity"/>
    <property type="evidence" value="ECO:0007669"/>
    <property type="project" value="InterPro"/>
</dbReference>
<evidence type="ECO:0000259" key="3">
    <source>
        <dbReference type="Pfam" id="PF13472"/>
    </source>
</evidence>
<keyword evidence="5" id="KW-1185">Reference proteome</keyword>
<gene>
    <name evidence="4" type="ORF">HMPREF9944_02501</name>
</gene>
<dbReference type="AlphaFoldDB" id="H1HQQ7"/>
<dbReference type="Gene3D" id="3.40.50.1110">
    <property type="entry name" value="SGNH hydrolase"/>
    <property type="match status" value="1"/>
</dbReference>
<dbReference type="Pfam" id="PF13472">
    <property type="entry name" value="Lipase_GDSL_2"/>
    <property type="match status" value="1"/>
</dbReference>
<dbReference type="NCBIfam" id="NF042968">
    <property type="entry name" value="AcxylEst_AxeA1"/>
    <property type="match status" value="1"/>
</dbReference>
<dbReference type="HOGENOM" id="CLU_043392_0_0_10"/>
<organism evidence="4 5">
    <name type="scientific">Segatella maculosa OT 289</name>
    <dbReference type="NCBI Taxonomy" id="999422"/>
    <lineage>
        <taxon>Bacteria</taxon>
        <taxon>Pseudomonadati</taxon>
        <taxon>Bacteroidota</taxon>
        <taxon>Bacteroidia</taxon>
        <taxon>Bacteroidales</taxon>
        <taxon>Prevotellaceae</taxon>
        <taxon>Segatella</taxon>
    </lineage>
</organism>
<dbReference type="Gene3D" id="3.40.50.1820">
    <property type="entry name" value="alpha/beta hydrolase"/>
    <property type="match status" value="1"/>
</dbReference>
<comment type="caution">
    <text evidence="4">The sequence shown here is derived from an EMBL/GenBank/DDBJ whole genome shotgun (WGS) entry which is preliminary data.</text>
</comment>
<keyword evidence="1" id="KW-0378">Hydrolase</keyword>
<dbReference type="EMBL" id="AGEK01000048">
    <property type="protein sequence ID" value="EHO65972.1"/>
    <property type="molecule type" value="Genomic_DNA"/>
</dbReference>
<feature type="domain" description="Alpha/beta hydrolase fold-3" evidence="2">
    <location>
        <begin position="90"/>
        <end position="280"/>
    </location>
</feature>
<evidence type="ECO:0000313" key="4">
    <source>
        <dbReference type="EMBL" id="EHO65972.1"/>
    </source>
</evidence>
<accession>H1HQQ7</accession>